<feature type="region of interest" description="Disordered" evidence="6">
    <location>
        <begin position="283"/>
        <end position="351"/>
    </location>
</feature>
<evidence type="ECO:0000256" key="1">
    <source>
        <dbReference type="ARBA" id="ARBA00004141"/>
    </source>
</evidence>
<evidence type="ECO:0000259" key="8">
    <source>
        <dbReference type="Pfam" id="PF20684"/>
    </source>
</evidence>
<keyword evidence="3 7" id="KW-1133">Transmembrane helix</keyword>
<feature type="transmembrane region" description="Helical" evidence="7">
    <location>
        <begin position="103"/>
        <end position="120"/>
    </location>
</feature>
<protein>
    <recommendedName>
        <fullName evidence="8">Rhodopsin domain-containing protein</fullName>
    </recommendedName>
</protein>
<feature type="transmembrane region" description="Helical" evidence="7">
    <location>
        <begin position="209"/>
        <end position="230"/>
    </location>
</feature>
<comment type="subcellular location">
    <subcellularLocation>
        <location evidence="1">Membrane</location>
        <topology evidence="1">Multi-pass membrane protein</topology>
    </subcellularLocation>
</comment>
<feature type="transmembrane region" description="Helical" evidence="7">
    <location>
        <begin position="132"/>
        <end position="162"/>
    </location>
</feature>
<evidence type="ECO:0000256" key="4">
    <source>
        <dbReference type="ARBA" id="ARBA00023136"/>
    </source>
</evidence>
<accession>A0ABP0ATA1</accession>
<name>A0ABP0ATA1_9PEZI</name>
<feature type="domain" description="Rhodopsin" evidence="8">
    <location>
        <begin position="38"/>
        <end position="274"/>
    </location>
</feature>
<dbReference type="InterPro" id="IPR049326">
    <property type="entry name" value="Rhodopsin_dom_fungi"/>
</dbReference>
<feature type="transmembrane region" description="Helical" evidence="7">
    <location>
        <begin position="20"/>
        <end position="42"/>
    </location>
</feature>
<feature type="transmembrane region" description="Helical" evidence="7">
    <location>
        <begin position="174"/>
        <end position="197"/>
    </location>
</feature>
<keyword evidence="4 7" id="KW-0472">Membrane</keyword>
<dbReference type="InterPro" id="IPR052337">
    <property type="entry name" value="SAT4-like"/>
</dbReference>
<evidence type="ECO:0000256" key="3">
    <source>
        <dbReference type="ARBA" id="ARBA00022989"/>
    </source>
</evidence>
<dbReference type="Proteomes" id="UP001642406">
    <property type="component" value="Unassembled WGS sequence"/>
</dbReference>
<organism evidence="9 10">
    <name type="scientific">Sporothrix bragantina</name>
    <dbReference type="NCBI Taxonomy" id="671064"/>
    <lineage>
        <taxon>Eukaryota</taxon>
        <taxon>Fungi</taxon>
        <taxon>Dikarya</taxon>
        <taxon>Ascomycota</taxon>
        <taxon>Pezizomycotina</taxon>
        <taxon>Sordariomycetes</taxon>
        <taxon>Sordariomycetidae</taxon>
        <taxon>Ophiostomatales</taxon>
        <taxon>Ophiostomataceae</taxon>
        <taxon>Sporothrix</taxon>
    </lineage>
</organism>
<dbReference type="PANTHER" id="PTHR33048">
    <property type="entry name" value="PTH11-LIKE INTEGRAL MEMBRANE PROTEIN (AFU_ORTHOLOGUE AFUA_5G11245)"/>
    <property type="match status" value="1"/>
</dbReference>
<keyword evidence="10" id="KW-1185">Reference proteome</keyword>
<dbReference type="PANTHER" id="PTHR33048:SF47">
    <property type="entry name" value="INTEGRAL MEMBRANE PROTEIN-RELATED"/>
    <property type="match status" value="1"/>
</dbReference>
<evidence type="ECO:0000256" key="5">
    <source>
        <dbReference type="ARBA" id="ARBA00038359"/>
    </source>
</evidence>
<gene>
    <name evidence="9" type="ORF">SBRCBS47491_000761</name>
</gene>
<evidence type="ECO:0000313" key="10">
    <source>
        <dbReference type="Proteomes" id="UP001642406"/>
    </source>
</evidence>
<evidence type="ECO:0000256" key="6">
    <source>
        <dbReference type="SAM" id="MobiDB-lite"/>
    </source>
</evidence>
<sequence length="369" mass="40397">MSTHVPGEDPLLDAETRVPILIGTAIAFCIATSLVVILRLYTRQAIVRVIGIDDYTMLVAAILAIGVTISTILQAENGLGRHSWLVTSDETMVQLKSLFAGEVLYNLSQIFTKVSFLLQYRRIFRDTLTRSICFWLILYLTLWGITQEFLVAFACIPVSVFIPSMADKCIESLVVWYLTSIMNIVTDFIIFMVPIPAIRHLRLPLRQKIMVMSIFCLGFFTCIISIVRLFTLRAALNSDDPTWDNSPTSWWTTIELNCGILCSSIATLRPLIRKLTPGGGLTSAGATGGDGGGNTARTGSSAADRSGGARGSFKKGAGGYMRDDGHTGAFPMHHMTENESQNGLKEDGLHSANGSLASYEYAEAARHSR</sequence>
<feature type="transmembrane region" description="Helical" evidence="7">
    <location>
        <begin position="54"/>
        <end position="75"/>
    </location>
</feature>
<comment type="caution">
    <text evidence="9">The sequence shown here is derived from an EMBL/GenBank/DDBJ whole genome shotgun (WGS) entry which is preliminary data.</text>
</comment>
<proteinExistence type="inferred from homology"/>
<keyword evidence="2 7" id="KW-0812">Transmembrane</keyword>
<evidence type="ECO:0000313" key="9">
    <source>
        <dbReference type="EMBL" id="CAK7210381.1"/>
    </source>
</evidence>
<dbReference type="Pfam" id="PF20684">
    <property type="entry name" value="Fung_rhodopsin"/>
    <property type="match status" value="1"/>
</dbReference>
<evidence type="ECO:0000256" key="2">
    <source>
        <dbReference type="ARBA" id="ARBA00022692"/>
    </source>
</evidence>
<dbReference type="EMBL" id="CAWUHC010000004">
    <property type="protein sequence ID" value="CAK7210381.1"/>
    <property type="molecule type" value="Genomic_DNA"/>
</dbReference>
<evidence type="ECO:0000256" key="7">
    <source>
        <dbReference type="SAM" id="Phobius"/>
    </source>
</evidence>
<reference evidence="9 10" key="1">
    <citation type="submission" date="2024-01" db="EMBL/GenBank/DDBJ databases">
        <authorList>
            <person name="Allen C."/>
            <person name="Tagirdzhanova G."/>
        </authorList>
    </citation>
    <scope>NUCLEOTIDE SEQUENCE [LARGE SCALE GENOMIC DNA]</scope>
</reference>
<comment type="similarity">
    <text evidence="5">Belongs to the SAT4 family.</text>
</comment>
<feature type="compositionally biased region" description="Gly residues" evidence="6">
    <location>
        <begin position="283"/>
        <end position="294"/>
    </location>
</feature>